<dbReference type="Gene3D" id="3.40.630.30">
    <property type="match status" value="1"/>
</dbReference>
<reference evidence="2 3" key="1">
    <citation type="submission" date="2019-10" db="EMBL/GenBank/DDBJ databases">
        <authorList>
            <person name="Dong K."/>
        </authorList>
    </citation>
    <scope>NUCLEOTIDE SEQUENCE [LARGE SCALE GENOMIC DNA]</scope>
    <source>
        <strain evidence="2 3">DSM 28960</strain>
    </source>
</reference>
<name>A0A7X1Z9N7_9LACT</name>
<dbReference type="SUPFAM" id="SSF55729">
    <property type="entry name" value="Acyl-CoA N-acyltransferases (Nat)"/>
    <property type="match status" value="1"/>
</dbReference>
<organism evidence="2 3">
    <name type="scientific">Lactococcus hircilactis</name>
    <dbReference type="NCBI Taxonomy" id="1494462"/>
    <lineage>
        <taxon>Bacteria</taxon>
        <taxon>Bacillati</taxon>
        <taxon>Bacillota</taxon>
        <taxon>Bacilli</taxon>
        <taxon>Lactobacillales</taxon>
        <taxon>Streptococcaceae</taxon>
        <taxon>Lactococcus</taxon>
    </lineage>
</organism>
<evidence type="ECO:0000313" key="3">
    <source>
        <dbReference type="Proteomes" id="UP000439550"/>
    </source>
</evidence>
<dbReference type="Proteomes" id="UP000439550">
    <property type="component" value="Unassembled WGS sequence"/>
</dbReference>
<dbReference type="AlphaFoldDB" id="A0A7X1Z9N7"/>
<evidence type="ECO:0000313" key="2">
    <source>
        <dbReference type="EMBL" id="MQW39272.1"/>
    </source>
</evidence>
<evidence type="ECO:0000259" key="1">
    <source>
        <dbReference type="PROSITE" id="PS51186"/>
    </source>
</evidence>
<protein>
    <submittedName>
        <fullName evidence="2">GNAT family N-acetyltransferase</fullName>
    </submittedName>
</protein>
<dbReference type="RefSeq" id="WP_153495942.1">
    <property type="nucleotide sequence ID" value="NZ_CBCRWP010000005.1"/>
</dbReference>
<keyword evidence="2" id="KW-0808">Transferase</keyword>
<proteinExistence type="predicted"/>
<comment type="caution">
    <text evidence="2">The sequence shown here is derived from an EMBL/GenBank/DDBJ whole genome shotgun (WGS) entry which is preliminary data.</text>
</comment>
<sequence length="157" mass="18010">MKIRPIEEKDNTAVYQLIRAVLKSEHLDIPGTAYFDENLKQLSHFYATHQPADYFVIENEAGEIVGGAGFAPISTGICELQKLYIDQNYRKKGLSKLLMNQVLSAAKKDYQAIYLETHHDLKSALMLYERYGFEQRLAPLPESEHATMDVWMIKNLT</sequence>
<dbReference type="InterPro" id="IPR000182">
    <property type="entry name" value="GNAT_dom"/>
</dbReference>
<dbReference type="PANTHER" id="PTHR43305:SF1">
    <property type="entry name" value="FAMILY N-ACETYLTRANSFERASE, PUTATIVE (AFU_ORTHOLOGUE AFUA_2G01380)-RELATED"/>
    <property type="match status" value="1"/>
</dbReference>
<dbReference type="InterPro" id="IPR016181">
    <property type="entry name" value="Acyl_CoA_acyltransferase"/>
</dbReference>
<dbReference type="Pfam" id="PF00583">
    <property type="entry name" value="Acetyltransf_1"/>
    <property type="match status" value="1"/>
</dbReference>
<dbReference type="EMBL" id="WITJ01000005">
    <property type="protein sequence ID" value="MQW39272.1"/>
    <property type="molecule type" value="Genomic_DNA"/>
</dbReference>
<accession>A0A7X1Z9N7</accession>
<dbReference type="OrthoDB" id="5419426at2"/>
<dbReference type="PANTHER" id="PTHR43305">
    <property type="entry name" value="FAMILY N-ACETYLTRANSFERASE, PUTATIVE (AFU_ORTHOLOGUE AFUA_2G01380)-RELATED"/>
    <property type="match status" value="1"/>
</dbReference>
<dbReference type="InterPro" id="IPR052777">
    <property type="entry name" value="Acetyltransferase_Enz"/>
</dbReference>
<dbReference type="PROSITE" id="PS51186">
    <property type="entry name" value="GNAT"/>
    <property type="match status" value="1"/>
</dbReference>
<gene>
    <name evidence="2" type="ORF">GHI93_04880</name>
</gene>
<keyword evidence="3" id="KW-1185">Reference proteome</keyword>
<dbReference type="GO" id="GO:0016747">
    <property type="term" value="F:acyltransferase activity, transferring groups other than amino-acyl groups"/>
    <property type="evidence" value="ECO:0007669"/>
    <property type="project" value="InterPro"/>
</dbReference>
<feature type="domain" description="N-acetyltransferase" evidence="1">
    <location>
        <begin position="1"/>
        <end position="157"/>
    </location>
</feature>
<dbReference type="CDD" id="cd04301">
    <property type="entry name" value="NAT_SF"/>
    <property type="match status" value="1"/>
</dbReference>